<comment type="caution">
    <text evidence="2">The sequence shown here is derived from an EMBL/GenBank/DDBJ whole genome shotgun (WGS) entry which is preliminary data.</text>
</comment>
<evidence type="ECO:0000313" key="3">
    <source>
        <dbReference type="Proteomes" id="UP000594638"/>
    </source>
</evidence>
<feature type="domain" description="Retrotransposon gag" evidence="1">
    <location>
        <begin position="12"/>
        <end position="99"/>
    </location>
</feature>
<dbReference type="AlphaFoldDB" id="A0A8S0RTG9"/>
<proteinExistence type="predicted"/>
<name>A0A8S0RTG9_OLEEU</name>
<dbReference type="Pfam" id="PF03732">
    <property type="entry name" value="Retrotrans_gag"/>
    <property type="match status" value="1"/>
</dbReference>
<organism evidence="2 3">
    <name type="scientific">Olea europaea subsp. europaea</name>
    <dbReference type="NCBI Taxonomy" id="158383"/>
    <lineage>
        <taxon>Eukaryota</taxon>
        <taxon>Viridiplantae</taxon>
        <taxon>Streptophyta</taxon>
        <taxon>Embryophyta</taxon>
        <taxon>Tracheophyta</taxon>
        <taxon>Spermatophyta</taxon>
        <taxon>Magnoliopsida</taxon>
        <taxon>eudicotyledons</taxon>
        <taxon>Gunneridae</taxon>
        <taxon>Pentapetalae</taxon>
        <taxon>asterids</taxon>
        <taxon>lamiids</taxon>
        <taxon>Lamiales</taxon>
        <taxon>Oleaceae</taxon>
        <taxon>Oleeae</taxon>
        <taxon>Olea</taxon>
    </lineage>
</organism>
<evidence type="ECO:0000313" key="2">
    <source>
        <dbReference type="EMBL" id="CAA2982795.1"/>
    </source>
</evidence>
<dbReference type="Gramene" id="OE9A074491T1">
    <property type="protein sequence ID" value="OE9A074491C1"/>
    <property type="gene ID" value="OE9A074491"/>
</dbReference>
<protein>
    <recommendedName>
        <fullName evidence="1">Retrotransposon gag domain-containing protein</fullName>
    </recommendedName>
</protein>
<keyword evidence="3" id="KW-1185">Reference proteome</keyword>
<dbReference type="EMBL" id="CACTIH010003706">
    <property type="protein sequence ID" value="CAA2982795.1"/>
    <property type="molecule type" value="Genomic_DNA"/>
</dbReference>
<accession>A0A8S0RTG9</accession>
<reference evidence="2 3" key="1">
    <citation type="submission" date="2019-12" db="EMBL/GenBank/DDBJ databases">
        <authorList>
            <person name="Alioto T."/>
            <person name="Alioto T."/>
            <person name="Gomez Garrido J."/>
        </authorList>
    </citation>
    <scope>NUCLEOTIDE SEQUENCE [LARGE SCALE GENOMIC DNA]</scope>
</reference>
<dbReference type="OrthoDB" id="913048at2759"/>
<evidence type="ECO:0000259" key="1">
    <source>
        <dbReference type="Pfam" id="PF03732"/>
    </source>
</evidence>
<gene>
    <name evidence="2" type="ORF">OLEA9_A074491</name>
</gene>
<sequence length="121" mass="14107">MNPLANWERVEAFAVCFEGEALAWYQWEESRQPMTWEDVKLLLLDHFRPLQEGIALEKFLALKQESTVKDYRRMFEMLATPLPAIPESVMEENFINGLSPEIRAEVRLIRPQGLGQIMELA</sequence>
<dbReference type="InterPro" id="IPR005162">
    <property type="entry name" value="Retrotrans_gag_dom"/>
</dbReference>
<dbReference type="Proteomes" id="UP000594638">
    <property type="component" value="Unassembled WGS sequence"/>
</dbReference>